<keyword evidence="2" id="KW-1185">Reference proteome</keyword>
<accession>A0ACA9QIE8</accession>
<gene>
    <name evidence="1" type="ORF">ACOLOM_LOCUS12776</name>
</gene>
<evidence type="ECO:0000313" key="1">
    <source>
        <dbReference type="EMBL" id="CAG8752606.1"/>
    </source>
</evidence>
<reference evidence="1" key="1">
    <citation type="submission" date="2021-06" db="EMBL/GenBank/DDBJ databases">
        <authorList>
            <person name="Kallberg Y."/>
            <person name="Tangrot J."/>
            <person name="Rosling A."/>
        </authorList>
    </citation>
    <scope>NUCLEOTIDE SEQUENCE</scope>
    <source>
        <strain evidence="1">CL356</strain>
    </source>
</reference>
<comment type="caution">
    <text evidence="1">The sequence shown here is derived from an EMBL/GenBank/DDBJ whole genome shotgun (WGS) entry which is preliminary data.</text>
</comment>
<name>A0ACA9QIE8_9GLOM</name>
<feature type="non-terminal residue" evidence="1">
    <location>
        <position position="1"/>
    </location>
</feature>
<sequence>RALQRHMRLMGIERWKMSELIASLPLLIFVALFLFFIGIAHWLWHMNRTTSGIVIGGIGIGCLLYTITKLISIITVDAPFRTPVSKELIGIVRQALRLTFTKREEEKFEGKGEIALDGLFWIVSYIEVSPASRNMFITLIKQLTEKIIQRGRLGDGEVDSQRNGHDRTV</sequence>
<protein>
    <submittedName>
        <fullName evidence="1">6719_t:CDS:1</fullName>
    </submittedName>
</protein>
<organism evidence="1 2">
    <name type="scientific">Acaulospora colombiana</name>
    <dbReference type="NCBI Taxonomy" id="27376"/>
    <lineage>
        <taxon>Eukaryota</taxon>
        <taxon>Fungi</taxon>
        <taxon>Fungi incertae sedis</taxon>
        <taxon>Mucoromycota</taxon>
        <taxon>Glomeromycotina</taxon>
        <taxon>Glomeromycetes</taxon>
        <taxon>Diversisporales</taxon>
        <taxon>Acaulosporaceae</taxon>
        <taxon>Acaulospora</taxon>
    </lineage>
</organism>
<dbReference type="Proteomes" id="UP000789525">
    <property type="component" value="Unassembled WGS sequence"/>
</dbReference>
<dbReference type="EMBL" id="CAJVPT010054028">
    <property type="protein sequence ID" value="CAG8752606.1"/>
    <property type="molecule type" value="Genomic_DNA"/>
</dbReference>
<evidence type="ECO:0000313" key="2">
    <source>
        <dbReference type="Proteomes" id="UP000789525"/>
    </source>
</evidence>
<proteinExistence type="predicted"/>